<feature type="region of interest" description="Disordered" evidence="1">
    <location>
        <begin position="1"/>
        <end position="23"/>
    </location>
</feature>
<evidence type="ECO:0008006" key="4">
    <source>
        <dbReference type="Google" id="ProtNLM"/>
    </source>
</evidence>
<dbReference type="AlphaFoldDB" id="A0AAD1TCR0"/>
<organism evidence="2 3">
    <name type="scientific">Pelobates cultripes</name>
    <name type="common">Western spadefoot toad</name>
    <dbReference type="NCBI Taxonomy" id="61616"/>
    <lineage>
        <taxon>Eukaryota</taxon>
        <taxon>Metazoa</taxon>
        <taxon>Chordata</taxon>
        <taxon>Craniata</taxon>
        <taxon>Vertebrata</taxon>
        <taxon>Euteleostomi</taxon>
        <taxon>Amphibia</taxon>
        <taxon>Batrachia</taxon>
        <taxon>Anura</taxon>
        <taxon>Pelobatoidea</taxon>
        <taxon>Pelobatidae</taxon>
        <taxon>Pelobates</taxon>
    </lineage>
</organism>
<gene>
    <name evidence="2" type="ORF">PECUL_23A021924</name>
</gene>
<evidence type="ECO:0000313" key="2">
    <source>
        <dbReference type="EMBL" id="CAH2324242.1"/>
    </source>
</evidence>
<name>A0AAD1TCR0_PELCU</name>
<sequence>MSPEDHREYQQHQSQHAQQVESDDLALATKRNIRQLLTEMKLMFDSDINLVRTEIQAMTMRVQATDDDLMDIRQELNSMGNTLCQLQSANTI</sequence>
<feature type="compositionally biased region" description="Basic and acidic residues" evidence="1">
    <location>
        <begin position="1"/>
        <end position="10"/>
    </location>
</feature>
<keyword evidence="3" id="KW-1185">Reference proteome</keyword>
<dbReference type="Proteomes" id="UP001295444">
    <property type="component" value="Chromosome 12"/>
</dbReference>
<proteinExistence type="predicted"/>
<dbReference type="EMBL" id="OW240923">
    <property type="protein sequence ID" value="CAH2324242.1"/>
    <property type="molecule type" value="Genomic_DNA"/>
</dbReference>
<evidence type="ECO:0000313" key="3">
    <source>
        <dbReference type="Proteomes" id="UP001295444"/>
    </source>
</evidence>
<protein>
    <recommendedName>
        <fullName evidence="4">Heat shock factor binding protein 1</fullName>
    </recommendedName>
</protein>
<accession>A0AAD1TCR0</accession>
<evidence type="ECO:0000256" key="1">
    <source>
        <dbReference type="SAM" id="MobiDB-lite"/>
    </source>
</evidence>
<feature type="non-terminal residue" evidence="2">
    <location>
        <position position="92"/>
    </location>
</feature>
<reference evidence="2" key="1">
    <citation type="submission" date="2022-03" db="EMBL/GenBank/DDBJ databases">
        <authorList>
            <person name="Alioto T."/>
            <person name="Alioto T."/>
            <person name="Gomez Garrido J."/>
        </authorList>
    </citation>
    <scope>NUCLEOTIDE SEQUENCE</scope>
</reference>